<keyword evidence="2" id="KW-1185">Reference proteome</keyword>
<evidence type="ECO:0000313" key="1">
    <source>
        <dbReference type="EMBL" id="VDM75045.1"/>
    </source>
</evidence>
<dbReference type="EMBL" id="UYYB01094872">
    <property type="protein sequence ID" value="VDM75045.1"/>
    <property type="molecule type" value="Genomic_DNA"/>
</dbReference>
<dbReference type="AlphaFoldDB" id="A0A3P7KXF2"/>
<gene>
    <name evidence="1" type="ORF">SVUK_LOCUS10043</name>
</gene>
<accession>A0A3P7KXF2</accession>
<organism evidence="1 2">
    <name type="scientific">Strongylus vulgaris</name>
    <name type="common">Blood worm</name>
    <dbReference type="NCBI Taxonomy" id="40348"/>
    <lineage>
        <taxon>Eukaryota</taxon>
        <taxon>Metazoa</taxon>
        <taxon>Ecdysozoa</taxon>
        <taxon>Nematoda</taxon>
        <taxon>Chromadorea</taxon>
        <taxon>Rhabditida</taxon>
        <taxon>Rhabditina</taxon>
        <taxon>Rhabditomorpha</taxon>
        <taxon>Strongyloidea</taxon>
        <taxon>Strongylidae</taxon>
        <taxon>Strongylus</taxon>
    </lineage>
</organism>
<proteinExistence type="predicted"/>
<reference evidence="1 2" key="1">
    <citation type="submission" date="2018-11" db="EMBL/GenBank/DDBJ databases">
        <authorList>
            <consortium name="Pathogen Informatics"/>
        </authorList>
    </citation>
    <scope>NUCLEOTIDE SEQUENCE [LARGE SCALE GENOMIC DNA]</scope>
</reference>
<sequence>MAFDNTIDDCLIRFAAPEKDKESTAMFKASEKTKLALTCPARSESCPQLQNQCQPLNVSGSYLSTEQELVEQLSHHR</sequence>
<name>A0A3P7KXF2_STRVU</name>
<evidence type="ECO:0000313" key="2">
    <source>
        <dbReference type="Proteomes" id="UP000270094"/>
    </source>
</evidence>
<dbReference type="Proteomes" id="UP000270094">
    <property type="component" value="Unassembled WGS sequence"/>
</dbReference>
<protein>
    <submittedName>
        <fullName evidence="1">Uncharacterized protein</fullName>
    </submittedName>
</protein>